<comment type="caution">
    <text evidence="2">The sequence shown here is derived from an EMBL/GenBank/DDBJ whole genome shotgun (WGS) entry which is preliminary data.</text>
</comment>
<name>A0ABU6Q5G4_9FABA</name>
<evidence type="ECO:0000256" key="1">
    <source>
        <dbReference type="SAM" id="MobiDB-lite"/>
    </source>
</evidence>
<proteinExistence type="predicted"/>
<protein>
    <submittedName>
        <fullName evidence="2">Uncharacterized protein</fullName>
    </submittedName>
</protein>
<feature type="region of interest" description="Disordered" evidence="1">
    <location>
        <begin position="176"/>
        <end position="195"/>
    </location>
</feature>
<evidence type="ECO:0000313" key="3">
    <source>
        <dbReference type="Proteomes" id="UP001341840"/>
    </source>
</evidence>
<keyword evidence="3" id="KW-1185">Reference proteome</keyword>
<reference evidence="2 3" key="1">
    <citation type="journal article" date="2023" name="Plants (Basel)">
        <title>Bridging the Gap: Combining Genomics and Transcriptomics Approaches to Understand Stylosanthes scabra, an Orphan Legume from the Brazilian Caatinga.</title>
        <authorList>
            <person name="Ferreira-Neto J.R.C."/>
            <person name="da Silva M.D."/>
            <person name="Binneck E."/>
            <person name="de Melo N.F."/>
            <person name="da Silva R.H."/>
            <person name="de Melo A.L.T.M."/>
            <person name="Pandolfi V."/>
            <person name="Bustamante F.O."/>
            <person name="Brasileiro-Vidal A.C."/>
            <person name="Benko-Iseppon A.M."/>
        </authorList>
    </citation>
    <scope>NUCLEOTIDE SEQUENCE [LARGE SCALE GENOMIC DNA]</scope>
    <source>
        <tissue evidence="2">Leaves</tissue>
    </source>
</reference>
<dbReference type="Proteomes" id="UP001341840">
    <property type="component" value="Unassembled WGS sequence"/>
</dbReference>
<organism evidence="2 3">
    <name type="scientific">Stylosanthes scabra</name>
    <dbReference type="NCBI Taxonomy" id="79078"/>
    <lineage>
        <taxon>Eukaryota</taxon>
        <taxon>Viridiplantae</taxon>
        <taxon>Streptophyta</taxon>
        <taxon>Embryophyta</taxon>
        <taxon>Tracheophyta</taxon>
        <taxon>Spermatophyta</taxon>
        <taxon>Magnoliopsida</taxon>
        <taxon>eudicotyledons</taxon>
        <taxon>Gunneridae</taxon>
        <taxon>Pentapetalae</taxon>
        <taxon>rosids</taxon>
        <taxon>fabids</taxon>
        <taxon>Fabales</taxon>
        <taxon>Fabaceae</taxon>
        <taxon>Papilionoideae</taxon>
        <taxon>50 kb inversion clade</taxon>
        <taxon>dalbergioids sensu lato</taxon>
        <taxon>Dalbergieae</taxon>
        <taxon>Pterocarpus clade</taxon>
        <taxon>Stylosanthes</taxon>
    </lineage>
</organism>
<evidence type="ECO:0000313" key="2">
    <source>
        <dbReference type="EMBL" id="MED6106684.1"/>
    </source>
</evidence>
<dbReference type="EMBL" id="JASCZI010000014">
    <property type="protein sequence ID" value="MED6106684.1"/>
    <property type="molecule type" value="Genomic_DNA"/>
</dbReference>
<gene>
    <name evidence="2" type="ORF">PIB30_006628</name>
</gene>
<sequence>MINEWVSVKVEERVFEVFVKEVGAEVYSVQSHPDRSEEYSESGEETDIGVMAVHPPTESGQSLATKDETSLKLFNGYDPIIDAIINCTINGNHDMECAELWVGLVKYMPLPTGFSPCTLEGHVHRIEARAADSLGHVSETPLEECGSKVVFQFGAEVPLGVGENQMYYIPLRNAVGGGSSSQKEVSGGKTEEEGSDETLYRINPNAVGAGLDVDGAALVDVNDGVGFEVNKEWQVWNDEFCRDSEREVDSCSVDADDDEIAVEIAETKKVWNKSGFFLDSNDEEEITARLVDRKIDGKEDRI</sequence>
<accession>A0ABU6Q5G4</accession>